<sequence length="72" mass="8206">MSSCHPLQLKQSLWTFESDLAILFSSAGMVMNSHSPLALMRQLSYLWNSGCIYPIYVINSQENIAFYFIPIS</sequence>
<organism evidence="1 2">
    <name type="scientific">Rosa chinensis</name>
    <name type="common">China rose</name>
    <dbReference type="NCBI Taxonomy" id="74649"/>
    <lineage>
        <taxon>Eukaryota</taxon>
        <taxon>Viridiplantae</taxon>
        <taxon>Streptophyta</taxon>
        <taxon>Embryophyta</taxon>
        <taxon>Tracheophyta</taxon>
        <taxon>Spermatophyta</taxon>
        <taxon>Magnoliopsida</taxon>
        <taxon>eudicotyledons</taxon>
        <taxon>Gunneridae</taxon>
        <taxon>Pentapetalae</taxon>
        <taxon>rosids</taxon>
        <taxon>fabids</taxon>
        <taxon>Rosales</taxon>
        <taxon>Rosaceae</taxon>
        <taxon>Rosoideae</taxon>
        <taxon>Rosoideae incertae sedis</taxon>
        <taxon>Rosa</taxon>
    </lineage>
</organism>
<comment type="caution">
    <text evidence="1">The sequence shown here is derived from an EMBL/GenBank/DDBJ whole genome shotgun (WGS) entry which is preliminary data.</text>
</comment>
<keyword evidence="2" id="KW-1185">Reference proteome</keyword>
<reference evidence="1 2" key="1">
    <citation type="journal article" date="2018" name="Nat. Genet.">
        <title>The Rosa genome provides new insights in the design of modern roses.</title>
        <authorList>
            <person name="Bendahmane M."/>
        </authorList>
    </citation>
    <scope>NUCLEOTIDE SEQUENCE [LARGE SCALE GENOMIC DNA]</scope>
    <source>
        <strain evidence="2">cv. Old Blush</strain>
    </source>
</reference>
<dbReference type="AlphaFoldDB" id="A0A2P6Q3L9"/>
<gene>
    <name evidence="1" type="ORF">RchiOBHm_Chr5g0006671</name>
</gene>
<dbReference type="EMBL" id="PDCK01000043">
    <property type="protein sequence ID" value="PRQ28777.1"/>
    <property type="molecule type" value="Genomic_DNA"/>
</dbReference>
<dbReference type="Proteomes" id="UP000238479">
    <property type="component" value="Chromosome 5"/>
</dbReference>
<dbReference type="Gramene" id="PRQ28777">
    <property type="protein sequence ID" value="PRQ28777"/>
    <property type="gene ID" value="RchiOBHm_Chr5g0006671"/>
</dbReference>
<name>A0A2P6Q3L9_ROSCH</name>
<accession>A0A2P6Q3L9</accession>
<proteinExistence type="predicted"/>
<evidence type="ECO:0000313" key="2">
    <source>
        <dbReference type="Proteomes" id="UP000238479"/>
    </source>
</evidence>
<protein>
    <submittedName>
        <fullName evidence="1">Uncharacterized protein</fullName>
    </submittedName>
</protein>
<evidence type="ECO:0000313" key="1">
    <source>
        <dbReference type="EMBL" id="PRQ28777.1"/>
    </source>
</evidence>